<protein>
    <submittedName>
        <fullName evidence="1">Uncharacterized protein</fullName>
    </submittedName>
</protein>
<evidence type="ECO:0000313" key="1">
    <source>
        <dbReference type="EMBL" id="KAK3283563.1"/>
    </source>
</evidence>
<dbReference type="EMBL" id="LGRX02002714">
    <property type="protein sequence ID" value="KAK3283563.1"/>
    <property type="molecule type" value="Genomic_DNA"/>
</dbReference>
<name>A0AAE0LFP8_9CHLO</name>
<comment type="caution">
    <text evidence="1">The sequence shown here is derived from an EMBL/GenBank/DDBJ whole genome shotgun (WGS) entry which is preliminary data.</text>
</comment>
<accession>A0AAE0LFP8</accession>
<organism evidence="1 2">
    <name type="scientific">Cymbomonas tetramitiformis</name>
    <dbReference type="NCBI Taxonomy" id="36881"/>
    <lineage>
        <taxon>Eukaryota</taxon>
        <taxon>Viridiplantae</taxon>
        <taxon>Chlorophyta</taxon>
        <taxon>Pyramimonadophyceae</taxon>
        <taxon>Pyramimonadales</taxon>
        <taxon>Pyramimonadaceae</taxon>
        <taxon>Cymbomonas</taxon>
    </lineage>
</organism>
<dbReference type="AlphaFoldDB" id="A0AAE0LFP8"/>
<evidence type="ECO:0000313" key="2">
    <source>
        <dbReference type="Proteomes" id="UP001190700"/>
    </source>
</evidence>
<keyword evidence="2" id="KW-1185">Reference proteome</keyword>
<gene>
    <name evidence="1" type="ORF">CYMTET_8745</name>
</gene>
<reference evidence="1 2" key="1">
    <citation type="journal article" date="2015" name="Genome Biol. Evol.">
        <title>Comparative Genomics of a Bacterivorous Green Alga Reveals Evolutionary Causalities and Consequences of Phago-Mixotrophic Mode of Nutrition.</title>
        <authorList>
            <person name="Burns J.A."/>
            <person name="Paasch A."/>
            <person name="Narechania A."/>
            <person name="Kim E."/>
        </authorList>
    </citation>
    <scope>NUCLEOTIDE SEQUENCE [LARGE SCALE GENOMIC DNA]</scope>
    <source>
        <strain evidence="1 2">PLY_AMNH</strain>
    </source>
</reference>
<proteinExistence type="predicted"/>
<dbReference type="Proteomes" id="UP001190700">
    <property type="component" value="Unassembled WGS sequence"/>
</dbReference>
<sequence length="69" mass="7922">MPTDILIGDISHKQTLGFVNLSCNIVCGEFTIAFVRTGYLQSTWSRHWIKRDWVRYPGAACFMQLLICV</sequence>